<dbReference type="AlphaFoldDB" id="A0A6L6IZC5"/>
<dbReference type="InterPro" id="IPR029063">
    <property type="entry name" value="SAM-dependent_MTases_sf"/>
</dbReference>
<dbReference type="InterPro" id="IPR054728">
    <property type="entry name" value="RsmB-like_ferredoxin"/>
</dbReference>
<dbReference type="Proteomes" id="UP000478740">
    <property type="component" value="Unassembled WGS sequence"/>
</dbReference>
<evidence type="ECO:0000256" key="1">
    <source>
        <dbReference type="ARBA" id="ARBA00022603"/>
    </source>
</evidence>
<dbReference type="InterPro" id="IPR001678">
    <property type="entry name" value="MeTrfase_RsmB-F_NOP2_dom"/>
</dbReference>
<evidence type="ECO:0000313" key="7">
    <source>
        <dbReference type="EMBL" id="MTH64938.1"/>
    </source>
</evidence>
<dbReference type="PANTHER" id="PTHR22807">
    <property type="entry name" value="NOP2 YEAST -RELATED NOL1/NOP2/FMU SUN DOMAIN-CONTAINING"/>
    <property type="match status" value="1"/>
</dbReference>
<dbReference type="RefSeq" id="WP_155044824.1">
    <property type="nucleotide sequence ID" value="NZ_WMIH01000010.1"/>
</dbReference>
<dbReference type="GO" id="GO:0003723">
    <property type="term" value="F:RNA binding"/>
    <property type="evidence" value="ECO:0007669"/>
    <property type="project" value="UniProtKB-UniRule"/>
</dbReference>
<sequence length="381" mass="40433">MTPAARAAAAIDILDRILGGDPAEAALLRWSRDSRFAGSGDRAAVRDLVFDSLRRLRSRAALGGAMTGRGLLLGLCRDEGTDPAALFSGQGHAPAPLSAAELTAGRQPDGAEALDLPDWLLPVWQDALGKDAAPIALAMRDRAPVWLRVNTLRATPAKAQEALAKDGIETQPASDLPTALRVTEGARRVANSRAYHDGLVELQDLSPQLACAALPEARTVLDYCAGGGGKALALAAKGAQVTAHDIDARRMSDLPARAKRAGAAIRLAQPGQVQGLFDLVVADVPCSGSGTWRRTPDAKWRFDDAALQHLLTVQAQILDRVAAHVAPGGHLAYMTCSLLEGENQRQADAFVQRAGFDPVAMRRFTPLDASDGFFLALMRRR</sequence>
<dbReference type="InterPro" id="IPR049560">
    <property type="entry name" value="MeTrfase_RsmB-F_NOP2_cat"/>
</dbReference>
<evidence type="ECO:0000256" key="2">
    <source>
        <dbReference type="ARBA" id="ARBA00022679"/>
    </source>
</evidence>
<dbReference type="SUPFAM" id="SSF53335">
    <property type="entry name" value="S-adenosyl-L-methionine-dependent methyltransferases"/>
    <property type="match status" value="1"/>
</dbReference>
<name>A0A6L6IZC5_9RHOB</name>
<dbReference type="PROSITE" id="PS51686">
    <property type="entry name" value="SAM_MT_RSMB_NOP"/>
    <property type="match status" value="1"/>
</dbReference>
<organism evidence="7 8">
    <name type="scientific">Paracoccus shanxieyensis</name>
    <dbReference type="NCBI Taxonomy" id="2675752"/>
    <lineage>
        <taxon>Bacteria</taxon>
        <taxon>Pseudomonadati</taxon>
        <taxon>Pseudomonadota</taxon>
        <taxon>Alphaproteobacteria</taxon>
        <taxon>Rhodobacterales</taxon>
        <taxon>Paracoccaceae</taxon>
        <taxon>Paracoccus</taxon>
    </lineage>
</organism>
<keyword evidence="8" id="KW-1185">Reference proteome</keyword>
<dbReference type="PRINTS" id="PR02008">
    <property type="entry name" value="RCMTFAMILY"/>
</dbReference>
<feature type="binding site" evidence="5">
    <location>
        <position position="283"/>
    </location>
    <ligand>
        <name>S-adenosyl-L-methionine</name>
        <dbReference type="ChEBI" id="CHEBI:59789"/>
    </ligand>
</feature>
<keyword evidence="4 5" id="KW-0694">RNA-binding</keyword>
<comment type="caution">
    <text evidence="5">Lacks conserved residue(s) required for the propagation of feature annotation.</text>
</comment>
<comment type="caution">
    <text evidence="7">The sequence shown here is derived from an EMBL/GenBank/DDBJ whole genome shotgun (WGS) entry which is preliminary data.</text>
</comment>
<proteinExistence type="inferred from homology"/>
<reference evidence="7 8" key="1">
    <citation type="submission" date="2019-11" db="EMBL/GenBank/DDBJ databases">
        <authorList>
            <person name="Dong K."/>
        </authorList>
    </citation>
    <scope>NUCLEOTIDE SEQUENCE [LARGE SCALE GENOMIC DNA]</scope>
    <source>
        <strain evidence="7 8">DK608</strain>
    </source>
</reference>
<keyword evidence="1 5" id="KW-0489">Methyltransferase</keyword>
<dbReference type="PANTHER" id="PTHR22807:SF53">
    <property type="entry name" value="RIBOSOMAL RNA SMALL SUBUNIT METHYLTRANSFERASE B-RELATED"/>
    <property type="match status" value="1"/>
</dbReference>
<comment type="similarity">
    <text evidence="5">Belongs to the class I-like SAM-binding methyltransferase superfamily. RsmB/NOP family.</text>
</comment>
<feature type="active site" description="Nucleophile" evidence="5">
    <location>
        <position position="336"/>
    </location>
</feature>
<feature type="binding site" evidence="5">
    <location>
        <position position="245"/>
    </location>
    <ligand>
        <name>S-adenosyl-L-methionine</name>
        <dbReference type="ChEBI" id="CHEBI:59789"/>
    </ligand>
</feature>
<dbReference type="Gene3D" id="3.40.50.150">
    <property type="entry name" value="Vaccinia Virus protein VP39"/>
    <property type="match status" value="1"/>
</dbReference>
<gene>
    <name evidence="7" type="ORF">GL284_11745</name>
</gene>
<evidence type="ECO:0000256" key="3">
    <source>
        <dbReference type="ARBA" id="ARBA00022691"/>
    </source>
</evidence>
<dbReference type="InterPro" id="IPR023267">
    <property type="entry name" value="RCMT"/>
</dbReference>
<evidence type="ECO:0000256" key="4">
    <source>
        <dbReference type="ARBA" id="ARBA00022884"/>
    </source>
</evidence>
<dbReference type="Pfam" id="PF22458">
    <property type="entry name" value="RsmF-B_ferredox"/>
    <property type="match status" value="1"/>
</dbReference>
<evidence type="ECO:0000313" key="8">
    <source>
        <dbReference type="Proteomes" id="UP000478740"/>
    </source>
</evidence>
<dbReference type="GO" id="GO:0001510">
    <property type="term" value="P:RNA methylation"/>
    <property type="evidence" value="ECO:0007669"/>
    <property type="project" value="InterPro"/>
</dbReference>
<evidence type="ECO:0000256" key="5">
    <source>
        <dbReference type="PROSITE-ProRule" id="PRU01023"/>
    </source>
</evidence>
<dbReference type="Pfam" id="PF01189">
    <property type="entry name" value="Methyltr_RsmB-F"/>
    <property type="match status" value="1"/>
</dbReference>
<dbReference type="GO" id="GO:0008173">
    <property type="term" value="F:RNA methyltransferase activity"/>
    <property type="evidence" value="ECO:0007669"/>
    <property type="project" value="InterPro"/>
</dbReference>
<protein>
    <submittedName>
        <fullName evidence="7">RsmB/NOP family class I SAM-dependent RNA methyltransferase</fullName>
    </submittedName>
</protein>
<evidence type="ECO:0000259" key="6">
    <source>
        <dbReference type="PROSITE" id="PS51686"/>
    </source>
</evidence>
<keyword evidence="2 5" id="KW-0808">Transferase</keyword>
<dbReference type="EMBL" id="WMII01000010">
    <property type="protein sequence ID" value="MTH64938.1"/>
    <property type="molecule type" value="Genomic_DNA"/>
</dbReference>
<feature type="domain" description="SAM-dependent MTase RsmB/NOP-type" evidence="6">
    <location>
        <begin position="135"/>
        <end position="381"/>
    </location>
</feature>
<accession>A0A6L6IZC5</accession>
<keyword evidence="3 5" id="KW-0949">S-adenosyl-L-methionine</keyword>